<dbReference type="GeneID" id="95552659"/>
<proteinExistence type="predicted"/>
<protein>
    <submittedName>
        <fullName evidence="1">Uncharacterized protein</fullName>
    </submittedName>
</protein>
<keyword evidence="2" id="KW-1185">Reference proteome</keyword>
<dbReference type="EMBL" id="FXAH01000002">
    <property type="protein sequence ID" value="SMF03290.1"/>
    <property type="molecule type" value="Genomic_DNA"/>
</dbReference>
<dbReference type="OrthoDB" id="9024406at2"/>
<dbReference type="Proteomes" id="UP000192911">
    <property type="component" value="Unassembled WGS sequence"/>
</dbReference>
<name>A0A1X7CUG0_TRICW</name>
<dbReference type="AlphaFoldDB" id="A0A1X7CUG0"/>
<reference evidence="2" key="1">
    <citation type="submission" date="2017-04" db="EMBL/GenBank/DDBJ databases">
        <authorList>
            <person name="Varghese N."/>
            <person name="Submissions S."/>
        </authorList>
    </citation>
    <scope>NUCLEOTIDE SEQUENCE [LARGE SCALE GENOMIC DNA]</scope>
    <source>
        <strain evidence="2">Ballard 720</strain>
    </source>
</reference>
<gene>
    <name evidence="1" type="ORF">SAMN06295900_10217</name>
</gene>
<accession>A0A1X7CUG0</accession>
<dbReference type="RefSeq" id="WP_085224550.1">
    <property type="nucleotide sequence ID" value="NZ_BSQD01000002.1"/>
</dbReference>
<evidence type="ECO:0000313" key="2">
    <source>
        <dbReference type="Proteomes" id="UP000192911"/>
    </source>
</evidence>
<organism evidence="1 2">
    <name type="scientific">Trinickia caryophylli</name>
    <name type="common">Paraburkholderia caryophylli</name>
    <dbReference type="NCBI Taxonomy" id="28094"/>
    <lineage>
        <taxon>Bacteria</taxon>
        <taxon>Pseudomonadati</taxon>
        <taxon>Pseudomonadota</taxon>
        <taxon>Betaproteobacteria</taxon>
        <taxon>Burkholderiales</taxon>
        <taxon>Burkholderiaceae</taxon>
        <taxon>Trinickia</taxon>
    </lineage>
</organism>
<sequence>MLTPHQIAALIIAANAPETVDTGNPDFKLLEEKQLIHYVCDPSGAARVRVTPLGVETVSRLSYIVRAPANGDRRS</sequence>
<evidence type="ECO:0000313" key="1">
    <source>
        <dbReference type="EMBL" id="SMF03290.1"/>
    </source>
</evidence>